<dbReference type="PANTHER" id="PTHR10556:SF28">
    <property type="entry name" value="VERY-LONG-CHAIN ENOYL-COA REDUCTASE"/>
    <property type="match status" value="1"/>
</dbReference>
<comment type="caution">
    <text evidence="11">The sequence shown here is derived from an EMBL/GenBank/DDBJ whole genome shotgun (WGS) entry which is preliminary data.</text>
</comment>
<dbReference type="InterPro" id="IPR039357">
    <property type="entry name" value="SRD5A/TECR"/>
</dbReference>
<sequence length="304" mass="34092">MKVIVSSASRSPLLKNFPLTLDLAPSATVADVKAAIAAKAPKLSASRQKISVVGDKKPLADDSPISVTGTELAVKDLGPQVSWKTVFLVEYAGPLIIHPLVFHLPRLFYGNDVKHSNLQIFVYAFVVLHFLKRELETLFVHRFSHATMPLGNIFKNSAHYHLFSGLALAYDVYRPKYGANSPYVHGTVRDSPEFLWVGAAVWLFAELSNLHTHLTLRNLRAPGSRERKIPRGYGFTWVSVPNYFFETIAWLVICFMTNSIAAWVFTVIAVGQMGLWAVKKHQAYRKEFGTSYPRGRKAMIPFVF</sequence>
<keyword evidence="8 9" id="KW-0472">Membrane</keyword>
<feature type="transmembrane region" description="Helical" evidence="9">
    <location>
        <begin position="233"/>
        <end position="253"/>
    </location>
</feature>
<keyword evidence="3" id="KW-0444">Lipid biosynthesis</keyword>
<dbReference type="Gene3D" id="1.20.120.1630">
    <property type="match status" value="1"/>
</dbReference>
<evidence type="ECO:0000256" key="1">
    <source>
        <dbReference type="ARBA" id="ARBA00004141"/>
    </source>
</evidence>
<evidence type="ECO:0000256" key="4">
    <source>
        <dbReference type="ARBA" id="ARBA00022692"/>
    </source>
</evidence>
<evidence type="ECO:0000256" key="7">
    <source>
        <dbReference type="ARBA" id="ARBA00023098"/>
    </source>
</evidence>
<reference evidence="12" key="1">
    <citation type="submission" date="2024-06" db="EMBL/GenBank/DDBJ databases">
        <title>Multi-omics analyses provide insights into the biosynthesis of the anticancer antibiotic pleurotin in Hohenbuehelia grisea.</title>
        <authorList>
            <person name="Weaver J.A."/>
            <person name="Alberti F."/>
        </authorList>
    </citation>
    <scope>NUCLEOTIDE SEQUENCE [LARGE SCALE GENOMIC DNA]</scope>
    <source>
        <strain evidence="12">T-177</strain>
    </source>
</reference>
<dbReference type="InterPro" id="IPR001104">
    <property type="entry name" value="3-oxo-5_a-steroid_4-DH_C"/>
</dbReference>
<keyword evidence="4 9" id="KW-0812">Transmembrane</keyword>
<evidence type="ECO:0000256" key="5">
    <source>
        <dbReference type="ARBA" id="ARBA00022989"/>
    </source>
</evidence>
<name>A0ABR3J1A8_9AGAR</name>
<dbReference type="Pfam" id="PF02544">
    <property type="entry name" value="Steroid_dh"/>
    <property type="match status" value="1"/>
</dbReference>
<evidence type="ECO:0000259" key="10">
    <source>
        <dbReference type="Pfam" id="PF02544"/>
    </source>
</evidence>
<keyword evidence="6" id="KW-0560">Oxidoreductase</keyword>
<dbReference type="EMBL" id="JASNQZ010000012">
    <property type="protein sequence ID" value="KAL0949288.1"/>
    <property type="molecule type" value="Genomic_DNA"/>
</dbReference>
<feature type="domain" description="3-oxo-5-alpha-steroid 4-dehydrogenase C-terminal" evidence="10">
    <location>
        <begin position="147"/>
        <end position="304"/>
    </location>
</feature>
<gene>
    <name evidence="11" type="ORF">HGRIS_009366</name>
</gene>
<proteinExistence type="inferred from homology"/>
<comment type="similarity">
    <text evidence="2">Belongs to the steroid 5-alpha reductase family.</text>
</comment>
<evidence type="ECO:0000256" key="3">
    <source>
        <dbReference type="ARBA" id="ARBA00022516"/>
    </source>
</evidence>
<evidence type="ECO:0000256" key="2">
    <source>
        <dbReference type="ARBA" id="ARBA00007742"/>
    </source>
</evidence>
<dbReference type="Proteomes" id="UP001556367">
    <property type="component" value="Unassembled WGS sequence"/>
</dbReference>
<evidence type="ECO:0000313" key="12">
    <source>
        <dbReference type="Proteomes" id="UP001556367"/>
    </source>
</evidence>
<protein>
    <recommendedName>
        <fullName evidence="10">3-oxo-5-alpha-steroid 4-dehydrogenase C-terminal domain-containing protein</fullName>
    </recommendedName>
</protein>
<dbReference type="PANTHER" id="PTHR10556">
    <property type="entry name" value="3-OXO-5-ALPHA-STEROID 4-DEHYDROGENASE"/>
    <property type="match status" value="1"/>
</dbReference>
<comment type="subcellular location">
    <subcellularLocation>
        <location evidence="1">Membrane</location>
        <topology evidence="1">Multi-pass membrane protein</topology>
    </subcellularLocation>
</comment>
<evidence type="ECO:0000313" key="11">
    <source>
        <dbReference type="EMBL" id="KAL0949288.1"/>
    </source>
</evidence>
<evidence type="ECO:0000256" key="8">
    <source>
        <dbReference type="ARBA" id="ARBA00023136"/>
    </source>
</evidence>
<feature type="transmembrane region" description="Helical" evidence="9">
    <location>
        <begin position="259"/>
        <end position="278"/>
    </location>
</feature>
<evidence type="ECO:0000256" key="9">
    <source>
        <dbReference type="SAM" id="Phobius"/>
    </source>
</evidence>
<organism evidence="11 12">
    <name type="scientific">Hohenbuehelia grisea</name>
    <dbReference type="NCBI Taxonomy" id="104357"/>
    <lineage>
        <taxon>Eukaryota</taxon>
        <taxon>Fungi</taxon>
        <taxon>Dikarya</taxon>
        <taxon>Basidiomycota</taxon>
        <taxon>Agaricomycotina</taxon>
        <taxon>Agaricomycetes</taxon>
        <taxon>Agaricomycetidae</taxon>
        <taxon>Agaricales</taxon>
        <taxon>Pleurotineae</taxon>
        <taxon>Pleurotaceae</taxon>
        <taxon>Hohenbuehelia</taxon>
    </lineage>
</organism>
<keyword evidence="5 9" id="KW-1133">Transmembrane helix</keyword>
<keyword evidence="12" id="KW-1185">Reference proteome</keyword>
<dbReference type="PROSITE" id="PS50244">
    <property type="entry name" value="S5A_REDUCTASE"/>
    <property type="match status" value="1"/>
</dbReference>
<accession>A0ABR3J1A8</accession>
<dbReference type="Gene3D" id="3.10.20.90">
    <property type="entry name" value="Phosphatidylinositol 3-kinase Catalytic Subunit, Chain A, domain 1"/>
    <property type="match status" value="1"/>
</dbReference>
<keyword evidence="7" id="KW-0443">Lipid metabolism</keyword>
<evidence type="ECO:0000256" key="6">
    <source>
        <dbReference type="ARBA" id="ARBA00023002"/>
    </source>
</evidence>